<feature type="compositionally biased region" description="Basic and acidic residues" evidence="1">
    <location>
        <begin position="129"/>
        <end position="147"/>
    </location>
</feature>
<dbReference type="Proteomes" id="UP001597112">
    <property type="component" value="Unassembled WGS sequence"/>
</dbReference>
<accession>A0ABW3JVV9</accession>
<comment type="caution">
    <text evidence="3">The sequence shown here is derived from an EMBL/GenBank/DDBJ whole genome shotgun (WGS) entry which is preliminary data.</text>
</comment>
<feature type="compositionally biased region" description="Low complexity" evidence="1">
    <location>
        <begin position="194"/>
        <end position="215"/>
    </location>
</feature>
<gene>
    <name evidence="3" type="ORF">ACFQ21_00215</name>
</gene>
<keyword evidence="2" id="KW-1133">Transmembrane helix</keyword>
<evidence type="ECO:0000256" key="1">
    <source>
        <dbReference type="SAM" id="MobiDB-lite"/>
    </source>
</evidence>
<feature type="compositionally biased region" description="Gly residues" evidence="1">
    <location>
        <begin position="183"/>
        <end position="193"/>
    </location>
</feature>
<dbReference type="Pfam" id="PF10269">
    <property type="entry name" value="Tmemb_185A"/>
    <property type="match status" value="1"/>
</dbReference>
<evidence type="ECO:0000256" key="2">
    <source>
        <dbReference type="SAM" id="Phobius"/>
    </source>
</evidence>
<feature type="transmembrane region" description="Helical" evidence="2">
    <location>
        <begin position="12"/>
        <end position="30"/>
    </location>
</feature>
<sequence length="215" mass="23586">MSKSSSSGIKIGFYTALAILFIALKLTHVIDWSWVWVLAPIWISAGLAIVAIVVVVILAINKAKKEEHEQPAQTFGKPSKFQVKLREAMEREGQAMPVYTCVRCGHRNMRDTGPCTNCMFPSSGSRGRWNPEEEKKRKYSNDDHTTDPSRIFDSILPVSNDDSYIGHHHSSNDHHSHHHHDSGSGGHFGGGGSSDSWSSSDSSSSDSGSSFSSND</sequence>
<reference evidence="4" key="1">
    <citation type="journal article" date="2019" name="Int. J. Syst. Evol. Microbiol.">
        <title>The Global Catalogue of Microorganisms (GCM) 10K type strain sequencing project: providing services to taxonomists for standard genome sequencing and annotation.</title>
        <authorList>
            <consortium name="The Broad Institute Genomics Platform"/>
            <consortium name="The Broad Institute Genome Sequencing Center for Infectious Disease"/>
            <person name="Wu L."/>
            <person name="Ma J."/>
        </authorList>
    </citation>
    <scope>NUCLEOTIDE SEQUENCE [LARGE SCALE GENOMIC DNA]</scope>
    <source>
        <strain evidence="4">CCUG 58938</strain>
    </source>
</reference>
<name>A0ABW3JVV9_9BACT</name>
<protein>
    <submittedName>
        <fullName evidence="3">Uncharacterized protein</fullName>
    </submittedName>
</protein>
<dbReference type="RefSeq" id="WP_377573129.1">
    <property type="nucleotide sequence ID" value="NZ_JBHTKA010000001.1"/>
</dbReference>
<organism evidence="3 4">
    <name type="scientific">Ohtaekwangia kribbensis</name>
    <dbReference type="NCBI Taxonomy" id="688913"/>
    <lineage>
        <taxon>Bacteria</taxon>
        <taxon>Pseudomonadati</taxon>
        <taxon>Bacteroidota</taxon>
        <taxon>Cytophagia</taxon>
        <taxon>Cytophagales</taxon>
        <taxon>Fulvivirgaceae</taxon>
        <taxon>Ohtaekwangia</taxon>
    </lineage>
</organism>
<dbReference type="InterPro" id="IPR019396">
    <property type="entry name" value="TM_Fragile-X-F-assoc"/>
</dbReference>
<evidence type="ECO:0000313" key="4">
    <source>
        <dbReference type="Proteomes" id="UP001597112"/>
    </source>
</evidence>
<keyword evidence="2" id="KW-0472">Membrane</keyword>
<feature type="region of interest" description="Disordered" evidence="1">
    <location>
        <begin position="115"/>
        <end position="215"/>
    </location>
</feature>
<proteinExistence type="predicted"/>
<keyword evidence="4" id="KW-1185">Reference proteome</keyword>
<dbReference type="EMBL" id="JBHTKA010000001">
    <property type="protein sequence ID" value="MFD0997701.1"/>
    <property type="molecule type" value="Genomic_DNA"/>
</dbReference>
<keyword evidence="2" id="KW-0812">Transmembrane</keyword>
<feature type="transmembrane region" description="Helical" evidence="2">
    <location>
        <begin position="36"/>
        <end position="60"/>
    </location>
</feature>
<evidence type="ECO:0000313" key="3">
    <source>
        <dbReference type="EMBL" id="MFD0997701.1"/>
    </source>
</evidence>